<keyword evidence="2" id="KW-0812">Transmembrane</keyword>
<sequence length="57" mass="6297">MTQTTGEASSSPIEIVDQPEEEQQDQRLTIILVLAVTVISAVITFLIVRRLLGEQES</sequence>
<organism evidence="3">
    <name type="scientific">Thermogemmatispora argillosa</name>
    <dbReference type="NCBI Taxonomy" id="2045280"/>
    <lineage>
        <taxon>Bacteria</taxon>
        <taxon>Bacillati</taxon>
        <taxon>Chloroflexota</taxon>
        <taxon>Ktedonobacteria</taxon>
        <taxon>Thermogemmatisporales</taxon>
        <taxon>Thermogemmatisporaceae</taxon>
        <taxon>Thermogemmatispora</taxon>
    </lineage>
</organism>
<reference evidence="3" key="1">
    <citation type="submission" date="2018-12" db="EMBL/GenBank/DDBJ databases">
        <title>Novel natural products biosynthetic potential of the class Ktedonobacteria.</title>
        <authorList>
            <person name="Zheng Y."/>
            <person name="Saitou A."/>
            <person name="Wang C.M."/>
            <person name="Toyoda A."/>
            <person name="Minakuchi Y."/>
            <person name="Sekiguchi Y."/>
            <person name="Ueda K."/>
            <person name="Takano H."/>
            <person name="Sakai Y."/>
            <person name="Yokota A."/>
            <person name="Yabe S."/>
        </authorList>
    </citation>
    <scope>NUCLEOTIDE SEQUENCE</scope>
    <source>
        <strain evidence="3">A3-2</strain>
    </source>
</reference>
<name>A0A455SW21_9CHLR</name>
<accession>A0A455SW21</accession>
<protein>
    <submittedName>
        <fullName evidence="3">Uncharacterized protein</fullName>
    </submittedName>
</protein>
<feature type="transmembrane region" description="Helical" evidence="2">
    <location>
        <begin position="28"/>
        <end position="48"/>
    </location>
</feature>
<proteinExistence type="predicted"/>
<dbReference type="AlphaFoldDB" id="A0A455SW21"/>
<feature type="compositionally biased region" description="Polar residues" evidence="1">
    <location>
        <begin position="1"/>
        <end position="12"/>
    </location>
</feature>
<feature type="region of interest" description="Disordered" evidence="1">
    <location>
        <begin position="1"/>
        <end position="22"/>
    </location>
</feature>
<keyword evidence="2" id="KW-1133">Transmembrane helix</keyword>
<evidence type="ECO:0000256" key="1">
    <source>
        <dbReference type="SAM" id="MobiDB-lite"/>
    </source>
</evidence>
<evidence type="ECO:0000256" key="2">
    <source>
        <dbReference type="SAM" id="Phobius"/>
    </source>
</evidence>
<gene>
    <name evidence="3" type="ORF">KTA_07660</name>
</gene>
<keyword evidence="2" id="KW-0472">Membrane</keyword>
<dbReference type="EMBL" id="AP019377">
    <property type="protein sequence ID" value="BBH92567.1"/>
    <property type="molecule type" value="Genomic_DNA"/>
</dbReference>
<evidence type="ECO:0000313" key="3">
    <source>
        <dbReference type="EMBL" id="BBH92567.1"/>
    </source>
</evidence>